<reference evidence="1" key="1">
    <citation type="submission" date="2020-11" db="EMBL/GenBank/DDBJ databases">
        <authorList>
            <person name="Tran Van P."/>
        </authorList>
    </citation>
    <scope>NUCLEOTIDE SEQUENCE</scope>
</reference>
<organism evidence="1">
    <name type="scientific">Cyprideis torosa</name>
    <dbReference type="NCBI Taxonomy" id="163714"/>
    <lineage>
        <taxon>Eukaryota</taxon>
        <taxon>Metazoa</taxon>
        <taxon>Ecdysozoa</taxon>
        <taxon>Arthropoda</taxon>
        <taxon>Crustacea</taxon>
        <taxon>Oligostraca</taxon>
        <taxon>Ostracoda</taxon>
        <taxon>Podocopa</taxon>
        <taxon>Podocopida</taxon>
        <taxon>Cytherocopina</taxon>
        <taxon>Cytheroidea</taxon>
        <taxon>Cytherideidae</taxon>
        <taxon>Cyprideis</taxon>
    </lineage>
</organism>
<name>A0A7R8X3X6_9CRUS</name>
<dbReference type="EMBL" id="OB722304">
    <property type="protein sequence ID" value="CAD7239318.1"/>
    <property type="molecule type" value="Genomic_DNA"/>
</dbReference>
<evidence type="ECO:0000313" key="1">
    <source>
        <dbReference type="EMBL" id="CAD7239318.1"/>
    </source>
</evidence>
<dbReference type="HAMAP" id="MF_00758">
    <property type="entry name" value="UPF0301"/>
    <property type="match status" value="1"/>
</dbReference>
<sequence>MLIAMSGIGDPRFEHAVVLICDHSSEGSMGLIVNKPNSDVDIPTVFEQLDIKMQVDLSQKPAHFGGPVEMGRGFVLHSPSETHADTTLKVRDDVHMSATLDILEDLGRGAGPACWHMMLGYAGWGAGQLEAEIAQNGWLVCDADLRIIFDLPDPEKWEAALETLGVSALMLSADGGHA</sequence>
<protein>
    <submittedName>
        <fullName evidence="1">Uncharacterized protein</fullName>
    </submittedName>
</protein>
<dbReference type="Pfam" id="PF02622">
    <property type="entry name" value="DUF179"/>
    <property type="match status" value="1"/>
</dbReference>
<dbReference type="GO" id="GO:0005829">
    <property type="term" value="C:cytosol"/>
    <property type="evidence" value="ECO:0007669"/>
    <property type="project" value="TreeGrafter"/>
</dbReference>
<dbReference type="OrthoDB" id="8300456at2759"/>
<dbReference type="AlphaFoldDB" id="A0A7R8X3X6"/>
<dbReference type="Gene3D" id="3.40.1740.10">
    <property type="entry name" value="VC0467-like"/>
    <property type="match status" value="1"/>
</dbReference>
<dbReference type="SUPFAM" id="SSF143456">
    <property type="entry name" value="VC0467-like"/>
    <property type="match status" value="1"/>
</dbReference>
<dbReference type="PANTHER" id="PTHR30327:SF1">
    <property type="entry name" value="UPF0301 PROTEIN YQGE"/>
    <property type="match status" value="1"/>
</dbReference>
<dbReference type="InterPro" id="IPR003774">
    <property type="entry name" value="AlgH-like"/>
</dbReference>
<dbReference type="PANTHER" id="PTHR30327">
    <property type="entry name" value="UNCHARACTERIZED PROTEIN YQGE"/>
    <property type="match status" value="1"/>
</dbReference>
<accession>A0A7R8X3X6</accession>
<gene>
    <name evidence="1" type="ORF">CTOB1V02_LOCUS17133</name>
</gene>
<proteinExistence type="inferred from homology"/>